<evidence type="ECO:0000313" key="1">
    <source>
        <dbReference type="EMBL" id="ASN25959.1"/>
    </source>
</evidence>
<reference evidence="1 2" key="1">
    <citation type="submission" date="2017-07" db="EMBL/GenBank/DDBJ databases">
        <title>Genome sequence of Streptomyces pluripotens MUSC 137T.</title>
        <authorList>
            <person name="Ser H.-L."/>
            <person name="Lee L.-H."/>
        </authorList>
    </citation>
    <scope>NUCLEOTIDE SEQUENCE [LARGE SCALE GENOMIC DNA]</scope>
    <source>
        <strain evidence="1 2">MUSC 137</strain>
    </source>
</reference>
<keyword evidence="2" id="KW-1185">Reference proteome</keyword>
<dbReference type="EMBL" id="CP022433">
    <property type="protein sequence ID" value="ASN25959.1"/>
    <property type="molecule type" value="Genomic_DNA"/>
</dbReference>
<dbReference type="AlphaFoldDB" id="A0A221P118"/>
<protein>
    <submittedName>
        <fullName evidence="1">Uncharacterized protein</fullName>
    </submittedName>
</protein>
<organism evidence="1 2">
    <name type="scientific">Streptomyces pluripotens</name>
    <dbReference type="NCBI Taxonomy" id="1355015"/>
    <lineage>
        <taxon>Bacteria</taxon>
        <taxon>Bacillati</taxon>
        <taxon>Actinomycetota</taxon>
        <taxon>Actinomycetes</taxon>
        <taxon>Kitasatosporales</taxon>
        <taxon>Streptomycetaceae</taxon>
        <taxon>Streptomyces</taxon>
    </lineage>
</organism>
<dbReference type="Proteomes" id="UP000031501">
    <property type="component" value="Chromosome"/>
</dbReference>
<sequence length="148" mass="16394">MVIPGYEDDPLAFSEELLGLPGFWPAHLLWLAEGEDVDPEPGWFGVDGADTEEAYRTLTDPAAWPVLRLPLQRGHTVLIVYRNFPEDCGIDYYLTDPDWDRPRSLGSIEGHFAGPGLAWHELVYVARHPERGRAIAGLTWGLPTSGGA</sequence>
<proteinExistence type="predicted"/>
<dbReference type="KEGG" id="splu:LK06_019110"/>
<accession>A0A221P118</accession>
<gene>
    <name evidence="1" type="ORF">LK07_20270</name>
</gene>
<name>A0A221P118_9ACTN</name>
<evidence type="ECO:0000313" key="2">
    <source>
        <dbReference type="Proteomes" id="UP000031501"/>
    </source>
</evidence>